<keyword evidence="3" id="KW-1185">Reference proteome</keyword>
<dbReference type="Proteomes" id="UP001152888">
    <property type="component" value="Unassembled WGS sequence"/>
</dbReference>
<feature type="region of interest" description="Disordered" evidence="1">
    <location>
        <begin position="35"/>
        <end position="59"/>
    </location>
</feature>
<reference evidence="2" key="1">
    <citation type="submission" date="2022-03" db="EMBL/GenBank/DDBJ databases">
        <authorList>
            <person name="Sayadi A."/>
        </authorList>
    </citation>
    <scope>NUCLEOTIDE SEQUENCE</scope>
</reference>
<dbReference type="EMBL" id="CAKOFQ010007198">
    <property type="protein sequence ID" value="CAH1994358.1"/>
    <property type="molecule type" value="Genomic_DNA"/>
</dbReference>
<protein>
    <submittedName>
        <fullName evidence="2">Uncharacterized protein</fullName>
    </submittedName>
</protein>
<dbReference type="OrthoDB" id="10565039at2759"/>
<evidence type="ECO:0000256" key="1">
    <source>
        <dbReference type="SAM" id="MobiDB-lite"/>
    </source>
</evidence>
<organism evidence="2 3">
    <name type="scientific">Acanthoscelides obtectus</name>
    <name type="common">Bean weevil</name>
    <name type="synonym">Bruchus obtectus</name>
    <dbReference type="NCBI Taxonomy" id="200917"/>
    <lineage>
        <taxon>Eukaryota</taxon>
        <taxon>Metazoa</taxon>
        <taxon>Ecdysozoa</taxon>
        <taxon>Arthropoda</taxon>
        <taxon>Hexapoda</taxon>
        <taxon>Insecta</taxon>
        <taxon>Pterygota</taxon>
        <taxon>Neoptera</taxon>
        <taxon>Endopterygota</taxon>
        <taxon>Coleoptera</taxon>
        <taxon>Polyphaga</taxon>
        <taxon>Cucujiformia</taxon>
        <taxon>Chrysomeloidea</taxon>
        <taxon>Chrysomelidae</taxon>
        <taxon>Bruchinae</taxon>
        <taxon>Bruchini</taxon>
        <taxon>Acanthoscelides</taxon>
    </lineage>
</organism>
<name>A0A9P0LD36_ACAOB</name>
<gene>
    <name evidence="2" type="ORF">ACAOBT_LOCUS22080</name>
</gene>
<dbReference type="AlphaFoldDB" id="A0A9P0LD36"/>
<sequence length="59" mass="6449">MYYKVFPSVNNQKGIVANAAMVLIAVATMDNPTLPPSKRVHRFEAPPPGEAPVNKRPNC</sequence>
<comment type="caution">
    <text evidence="2">The sequence shown here is derived from an EMBL/GenBank/DDBJ whole genome shotgun (WGS) entry which is preliminary data.</text>
</comment>
<evidence type="ECO:0000313" key="2">
    <source>
        <dbReference type="EMBL" id="CAH1994358.1"/>
    </source>
</evidence>
<evidence type="ECO:0000313" key="3">
    <source>
        <dbReference type="Proteomes" id="UP001152888"/>
    </source>
</evidence>
<proteinExistence type="predicted"/>
<accession>A0A9P0LD36</accession>